<dbReference type="PANTHER" id="PTHR11799:SF12">
    <property type="entry name" value="PARAOXONASE-RELATED"/>
    <property type="match status" value="1"/>
</dbReference>
<accession>A0A9P8AB20</accession>
<evidence type="ECO:0000313" key="9">
    <source>
        <dbReference type="Proteomes" id="UP000717515"/>
    </source>
</evidence>
<name>A0A9P8AB20_MORAP</name>
<keyword evidence="2" id="KW-0378">Hydrolase</keyword>
<dbReference type="GO" id="GO:0004064">
    <property type="term" value="F:arylesterase activity"/>
    <property type="evidence" value="ECO:0007669"/>
    <property type="project" value="InterPro"/>
</dbReference>
<organism evidence="8 9">
    <name type="scientific">Mortierella alpina</name>
    <name type="common">Oleaginous fungus</name>
    <name type="synonym">Mortierella renispora</name>
    <dbReference type="NCBI Taxonomy" id="64518"/>
    <lineage>
        <taxon>Eukaryota</taxon>
        <taxon>Fungi</taxon>
        <taxon>Fungi incertae sedis</taxon>
        <taxon>Mucoromycota</taxon>
        <taxon>Mortierellomycotina</taxon>
        <taxon>Mortierellomycetes</taxon>
        <taxon>Mortierellales</taxon>
        <taxon>Mortierellaceae</taxon>
        <taxon>Mortierella</taxon>
    </lineage>
</organism>
<dbReference type="PRINTS" id="PR01785">
    <property type="entry name" value="PARAOXONASE"/>
</dbReference>
<dbReference type="Proteomes" id="UP000717515">
    <property type="component" value="Unassembled WGS sequence"/>
</dbReference>
<dbReference type="PANTHER" id="PTHR11799">
    <property type="entry name" value="PARAOXONASE"/>
    <property type="match status" value="1"/>
</dbReference>
<evidence type="ECO:0000256" key="7">
    <source>
        <dbReference type="SAM" id="MobiDB-lite"/>
    </source>
</evidence>
<evidence type="ECO:0000313" key="8">
    <source>
        <dbReference type="EMBL" id="KAG9326250.1"/>
    </source>
</evidence>
<evidence type="ECO:0000256" key="1">
    <source>
        <dbReference type="ARBA" id="ARBA00008595"/>
    </source>
</evidence>
<evidence type="ECO:0000256" key="6">
    <source>
        <dbReference type="PIRSR" id="PIRSR602640-4"/>
    </source>
</evidence>
<evidence type="ECO:0000256" key="5">
    <source>
        <dbReference type="PIRSR" id="PIRSR602640-2"/>
    </source>
</evidence>
<keyword evidence="5" id="KW-0479">Metal-binding</keyword>
<dbReference type="AlphaFoldDB" id="A0A9P8AB20"/>
<protein>
    <submittedName>
        <fullName evidence="8">Uncharacterized protein</fullName>
    </submittedName>
</protein>
<comment type="caution">
    <text evidence="8">The sequence shown here is derived from an EMBL/GenBank/DDBJ whole genome shotgun (WGS) entry which is preliminary data.</text>
</comment>
<evidence type="ECO:0000256" key="2">
    <source>
        <dbReference type="ARBA" id="ARBA00022801"/>
    </source>
</evidence>
<dbReference type="Pfam" id="PF01731">
    <property type="entry name" value="Arylesterase"/>
    <property type="match status" value="1"/>
</dbReference>
<dbReference type="InterPro" id="IPR051288">
    <property type="entry name" value="Serum_paraoxonase/arylesterase"/>
</dbReference>
<comment type="similarity">
    <text evidence="1">Belongs to the paraoxonase family.</text>
</comment>
<dbReference type="EMBL" id="JAIFTL010000023">
    <property type="protein sequence ID" value="KAG9326250.1"/>
    <property type="molecule type" value="Genomic_DNA"/>
</dbReference>
<dbReference type="InterPro" id="IPR011042">
    <property type="entry name" value="6-blade_b-propeller_TolB-like"/>
</dbReference>
<feature type="compositionally biased region" description="Basic and acidic residues" evidence="7">
    <location>
        <begin position="119"/>
        <end position="133"/>
    </location>
</feature>
<gene>
    <name evidence="8" type="ORF">KVV02_000965</name>
</gene>
<proteinExistence type="inferred from homology"/>
<feature type="binding site" evidence="5">
    <location>
        <position position="323"/>
    </location>
    <ligand>
        <name>Ca(2+)</name>
        <dbReference type="ChEBI" id="CHEBI:29108"/>
        <label>1</label>
        <note>catalytic</note>
    </ligand>
</feature>
<feature type="binding site" evidence="5">
    <location>
        <position position="426"/>
    </location>
    <ligand>
        <name>Ca(2+)</name>
        <dbReference type="ChEBI" id="CHEBI:29108"/>
        <label>1</label>
        <note>catalytic</note>
    </ligand>
</feature>
<evidence type="ECO:0000256" key="3">
    <source>
        <dbReference type="ARBA" id="ARBA00023157"/>
    </source>
</evidence>
<keyword evidence="5" id="KW-0106">Calcium</keyword>
<dbReference type="InterPro" id="IPR002640">
    <property type="entry name" value="Arylesterase"/>
</dbReference>
<keyword evidence="4 6" id="KW-0325">Glycoprotein</keyword>
<reference evidence="8" key="1">
    <citation type="submission" date="2021-07" db="EMBL/GenBank/DDBJ databases">
        <title>Draft genome of Mortierella alpina, strain LL118, isolated from an aspen leaf litter sample.</title>
        <authorList>
            <person name="Yang S."/>
            <person name="Vinatzer B.A."/>
        </authorList>
    </citation>
    <scope>NUCLEOTIDE SEQUENCE</scope>
    <source>
        <strain evidence="8">LL118</strain>
    </source>
</reference>
<feature type="compositionally biased region" description="Low complexity" evidence="7">
    <location>
        <begin position="93"/>
        <end position="117"/>
    </location>
</feature>
<comment type="PTM">
    <text evidence="6">Glycosylated.</text>
</comment>
<dbReference type="Gene3D" id="2.120.10.30">
    <property type="entry name" value="TolB, C-terminal domain"/>
    <property type="match status" value="1"/>
</dbReference>
<keyword evidence="3" id="KW-1015">Disulfide bond</keyword>
<sequence length="542" mass="60548">MHARGATLDVLSPASFGLERFDFLTFFFPLAAYDASTGRVHLAFTLLSDRTSFSSSFRSHIHKFPMADSKDTEPSSTLRNRRTTVEDAEDSDSVSVGATTATSIASGASSSTAGNRGTAKKDAEDRKKHDATQARRGQRQPSQLRNLIFSLLIASIGVLLKSAIEKFLLPSREISIDQTVGLQGNCYKTAFIPGPSDIEISDQEQLAFVSSDDRSWKKESRFFHRPSLKTAQNGGIYTLSLNQKNGSPKEVQLKSYNSDDFHPAGMSLFRFQDPKTQTWISRLFVINHSHKGDVVELFDYSAQSNTLTFVKSVESNLFVTPKDIVAVDKDRFYLTNHHAMDVKYGRVAEDVVGLALGNVVYYNGIGSRKVLESLSNPYGIAISPDATQLYVSAFMDKVVHVYNTTEDVTQGELVHDVDIWVGNHVDNLSVDKHTGDIYVASHPSYSTYLRHKLGYEPQSPSHVIKIEKLSPENYIRQESTQPEFYFFPRPELPPLKWEVKDLFYSNGEDISASTVAAYWNNDLILGSSSSHHLLRCSLRLEQ</sequence>
<feature type="glycosylation site" description="N-linked (GlcNAc...) asparagine" evidence="6">
    <location>
        <position position="427"/>
    </location>
</feature>
<evidence type="ECO:0000256" key="4">
    <source>
        <dbReference type="ARBA" id="ARBA00023180"/>
    </source>
</evidence>
<feature type="binding site" evidence="5">
    <location>
        <position position="197"/>
    </location>
    <ligand>
        <name>Ca(2+)</name>
        <dbReference type="ChEBI" id="CHEBI:29108"/>
        <label>1</label>
        <note>catalytic</note>
    </ligand>
</feature>
<feature type="region of interest" description="Disordered" evidence="7">
    <location>
        <begin position="66"/>
        <end position="140"/>
    </location>
</feature>
<dbReference type="SUPFAM" id="SSF63829">
    <property type="entry name" value="Calcium-dependent phosphotriesterase"/>
    <property type="match status" value="1"/>
</dbReference>
<feature type="binding site" evidence="5">
    <location>
        <position position="427"/>
    </location>
    <ligand>
        <name>Ca(2+)</name>
        <dbReference type="ChEBI" id="CHEBI:29108"/>
        <label>1</label>
        <note>catalytic</note>
    </ligand>
</feature>
<comment type="cofactor">
    <cofactor evidence="5">
        <name>Ca(2+)</name>
        <dbReference type="ChEBI" id="CHEBI:29108"/>
    </cofactor>
    <text evidence="5">Binds 2 calcium ions per subunit.</text>
</comment>
<dbReference type="GO" id="GO:0046872">
    <property type="term" value="F:metal ion binding"/>
    <property type="evidence" value="ECO:0007669"/>
    <property type="project" value="UniProtKB-KW"/>
</dbReference>